<feature type="compositionally biased region" description="Basic and acidic residues" evidence="1">
    <location>
        <begin position="242"/>
        <end position="266"/>
    </location>
</feature>
<feature type="compositionally biased region" description="Basic residues" evidence="1">
    <location>
        <begin position="201"/>
        <end position="214"/>
    </location>
</feature>
<feature type="compositionally biased region" description="Low complexity" evidence="1">
    <location>
        <begin position="267"/>
        <end position="277"/>
    </location>
</feature>
<dbReference type="GeneID" id="40316658"/>
<sequence length="466" mass="52626">MARRQRVPRLKEHRRKRNKNPKLSPFQREQKRKKMANQAPISSMKHGSQRDYPVSQRAVMEYLMVKQQRLQERRQRRQERLQRKPRETEEETSTPTASSEKLSESNGAASSSAVTPFLVPQTTSPSTAAPPVTEVAAKKHKTREENCVKKAKKTSLITPIALNAEMAASLARPILAFRTLDTGASEKQENTAEVIIARKKEKKHRKKAEARRKRVQEALRETEEQLKEEVLSMKSGKRRSKADRVDAKDAAFEKKLKQMQQEKQKAEAATAAAEKQAVGNGKNGHSEKENKKRKRKRITFSDEGEGTGVDAPHRAMRYPGDKGSKVPRDFCELVDVVRYGERVEAPPVFDALPRHDASISRLAGRLEFASRAASKKGVAPSQQERQQLLSSVGGVGEERRLERLGLGHVATSASAVRPIGVSQKLSKEEEMRRLREAVMDAYRRNRRTGVEARKGVDMHHQFPAFS</sequence>
<evidence type="ECO:0000313" key="3">
    <source>
        <dbReference type="Proteomes" id="UP000284403"/>
    </source>
</evidence>
<comment type="caution">
    <text evidence="2">The sequence shown here is derived from an EMBL/GenBank/DDBJ whole genome shotgun (WGS) entry which is preliminary data.</text>
</comment>
<feature type="compositionally biased region" description="Basic and acidic residues" evidence="1">
    <location>
        <begin position="215"/>
        <end position="231"/>
    </location>
</feature>
<protein>
    <submittedName>
        <fullName evidence="2">Uncharacterized protein</fullName>
    </submittedName>
</protein>
<name>A0A3R7LXI3_9TRYP</name>
<evidence type="ECO:0000256" key="1">
    <source>
        <dbReference type="SAM" id="MobiDB-lite"/>
    </source>
</evidence>
<feature type="compositionally biased region" description="Polar residues" evidence="1">
    <location>
        <begin position="104"/>
        <end position="114"/>
    </location>
</feature>
<accession>A0A3R7LXI3</accession>
<feature type="compositionally biased region" description="Basic residues" evidence="1">
    <location>
        <begin position="1"/>
        <end position="20"/>
    </location>
</feature>
<dbReference type="Proteomes" id="UP000284403">
    <property type="component" value="Unassembled WGS sequence"/>
</dbReference>
<reference evidence="2 3" key="1">
    <citation type="journal article" date="2018" name="BMC Genomics">
        <title>Genomic comparison of Trypanosoma conorhini and Trypanosoma rangeli to Trypanosoma cruzi strains of high and low virulence.</title>
        <authorList>
            <person name="Bradwell K.R."/>
            <person name="Koparde V.N."/>
            <person name="Matveyev A.V."/>
            <person name="Serrano M.G."/>
            <person name="Alves J.M."/>
            <person name="Parikh H."/>
            <person name="Huang B."/>
            <person name="Lee V."/>
            <person name="Espinosa-Alvarez O."/>
            <person name="Ortiz P.A."/>
            <person name="Costa-Martins A.G."/>
            <person name="Teixeira M.M."/>
            <person name="Buck G.A."/>
        </authorList>
    </citation>
    <scope>NUCLEOTIDE SEQUENCE [LARGE SCALE GENOMIC DNA]</scope>
    <source>
        <strain evidence="2 3">025E</strain>
    </source>
</reference>
<feature type="compositionally biased region" description="Low complexity" evidence="1">
    <location>
        <begin position="119"/>
        <end position="133"/>
    </location>
</feature>
<gene>
    <name evidence="2" type="ORF">Tco025E_03047</name>
</gene>
<dbReference type="RefSeq" id="XP_029229878.1">
    <property type="nucleotide sequence ID" value="XM_029369969.1"/>
</dbReference>
<organism evidence="2 3">
    <name type="scientific">Trypanosoma conorhini</name>
    <dbReference type="NCBI Taxonomy" id="83891"/>
    <lineage>
        <taxon>Eukaryota</taxon>
        <taxon>Discoba</taxon>
        <taxon>Euglenozoa</taxon>
        <taxon>Kinetoplastea</taxon>
        <taxon>Metakinetoplastina</taxon>
        <taxon>Trypanosomatida</taxon>
        <taxon>Trypanosomatidae</taxon>
        <taxon>Trypanosoma</taxon>
    </lineage>
</organism>
<dbReference type="AlphaFoldDB" id="A0A3R7LXI3"/>
<feature type="compositionally biased region" description="Basic and acidic residues" evidence="1">
    <location>
        <begin position="69"/>
        <end position="87"/>
    </location>
</feature>
<feature type="region of interest" description="Disordered" evidence="1">
    <location>
        <begin position="1"/>
        <end position="55"/>
    </location>
</feature>
<feature type="region of interest" description="Disordered" evidence="1">
    <location>
        <begin position="69"/>
        <end position="151"/>
    </location>
</feature>
<dbReference type="EMBL" id="MKKU01000135">
    <property type="protein sequence ID" value="RNF22560.1"/>
    <property type="molecule type" value="Genomic_DNA"/>
</dbReference>
<keyword evidence="3" id="KW-1185">Reference proteome</keyword>
<evidence type="ECO:0000313" key="2">
    <source>
        <dbReference type="EMBL" id="RNF22560.1"/>
    </source>
</evidence>
<feature type="region of interest" description="Disordered" evidence="1">
    <location>
        <begin position="201"/>
        <end position="324"/>
    </location>
</feature>
<dbReference type="OrthoDB" id="273469at2759"/>
<proteinExistence type="predicted"/>